<dbReference type="RefSeq" id="WP_136843869.1">
    <property type="nucleotide sequence ID" value="NZ_SWBR01000005.1"/>
</dbReference>
<evidence type="ECO:0000256" key="1">
    <source>
        <dbReference type="ARBA" id="ARBA00022603"/>
    </source>
</evidence>
<dbReference type="Gene3D" id="3.40.50.150">
    <property type="entry name" value="Vaccinia Virus protein VP39"/>
    <property type="match status" value="1"/>
</dbReference>
<feature type="binding site" evidence="5">
    <location>
        <position position="268"/>
    </location>
    <ligand>
        <name>S-adenosyl-L-methionine</name>
        <dbReference type="ChEBI" id="CHEBI:59789"/>
    </ligand>
</feature>
<dbReference type="GO" id="GO:0008173">
    <property type="term" value="F:RNA methyltransferase activity"/>
    <property type="evidence" value="ECO:0007669"/>
    <property type="project" value="InterPro"/>
</dbReference>
<feature type="domain" description="SAM-dependent MTase RsmB/NOP-type" evidence="6">
    <location>
        <begin position="114"/>
        <end position="396"/>
    </location>
</feature>
<evidence type="ECO:0000256" key="5">
    <source>
        <dbReference type="PROSITE-ProRule" id="PRU01023"/>
    </source>
</evidence>
<dbReference type="PANTHER" id="PTHR22807:SF30">
    <property type="entry name" value="28S RRNA (CYTOSINE(4447)-C(5))-METHYLTRANSFERASE-RELATED"/>
    <property type="match status" value="1"/>
</dbReference>
<evidence type="ECO:0000256" key="2">
    <source>
        <dbReference type="ARBA" id="ARBA00022679"/>
    </source>
</evidence>
<keyword evidence="3 5" id="KW-0949">S-adenosyl-L-methionine</keyword>
<proteinExistence type="inferred from homology"/>
<dbReference type="AlphaFoldDB" id="A0A4U1CGC3"/>
<dbReference type="PROSITE" id="PS51686">
    <property type="entry name" value="SAM_MT_RSMB_NOP"/>
    <property type="match status" value="1"/>
</dbReference>
<dbReference type="Proteomes" id="UP000309488">
    <property type="component" value="Unassembled WGS sequence"/>
</dbReference>
<organism evidence="7 8">
    <name type="scientific">Pedobacter polaris</name>
    <dbReference type="NCBI Taxonomy" id="2571273"/>
    <lineage>
        <taxon>Bacteria</taxon>
        <taxon>Pseudomonadati</taxon>
        <taxon>Bacteroidota</taxon>
        <taxon>Sphingobacteriia</taxon>
        <taxon>Sphingobacteriales</taxon>
        <taxon>Sphingobacteriaceae</taxon>
        <taxon>Pedobacter</taxon>
    </lineage>
</organism>
<dbReference type="PRINTS" id="PR02008">
    <property type="entry name" value="RCMTFAMILY"/>
</dbReference>
<dbReference type="InterPro" id="IPR049560">
    <property type="entry name" value="MeTrfase_RsmB-F_NOP2_cat"/>
</dbReference>
<evidence type="ECO:0000313" key="8">
    <source>
        <dbReference type="Proteomes" id="UP000309488"/>
    </source>
</evidence>
<evidence type="ECO:0000256" key="3">
    <source>
        <dbReference type="ARBA" id="ARBA00022691"/>
    </source>
</evidence>
<protein>
    <submittedName>
        <fullName evidence="7">RsmB/NOP family class I SAM-dependent RNA methyltransferase</fullName>
    </submittedName>
</protein>
<dbReference type="PANTHER" id="PTHR22807">
    <property type="entry name" value="NOP2 YEAST -RELATED NOL1/NOP2/FMU SUN DOMAIN-CONTAINING"/>
    <property type="match status" value="1"/>
</dbReference>
<evidence type="ECO:0000256" key="4">
    <source>
        <dbReference type="ARBA" id="ARBA00022884"/>
    </source>
</evidence>
<evidence type="ECO:0000259" key="6">
    <source>
        <dbReference type="PROSITE" id="PS51686"/>
    </source>
</evidence>
<keyword evidence="2 5" id="KW-0808">Transferase</keyword>
<dbReference type="SUPFAM" id="SSF53335">
    <property type="entry name" value="S-adenosyl-L-methionine-dependent methyltransferases"/>
    <property type="match status" value="1"/>
</dbReference>
<evidence type="ECO:0000313" key="7">
    <source>
        <dbReference type="EMBL" id="TKC05688.1"/>
    </source>
</evidence>
<gene>
    <name evidence="7" type="ORF">FA048_18425</name>
</gene>
<sequence length="396" mass="45637">MRVEHQIRAFEQILKDYKGVLPLHRHLFTYFKQNKQMGSSDRRWATRYLYSFFRLGKALSKLNNLQRLAIADFLCHDTLSLIISHYLPELEESIGASITDKIAIVKKKFSAFKIEEVFSFDTELSEGIFKGDFYRSFFIQPDLFIRVKSTHIQAVVDQLQANGVSVKEISATTLALPNGTKLEQVINDPRLYQIQDLSSQYTGTFFGPKKYDYWWDSCAASGGKSLLLHSLEPNIELLVSDIRENSLNNLQERFQLAGLKKYHLKAMDLLQNNDQILHHYEFDGILLDAPCSGSGTWGRTPEMLYYFEKYKVENYVKLQKGIAAKVVKYLKKDKPLIYMTCSVFKAENEDVVKYLTENFDLKLEKMELIKGYGNKADSMFVARLIKQESSAIDANA</sequence>
<dbReference type="OrthoDB" id="9810297at2"/>
<accession>A0A4U1CGC3</accession>
<feature type="binding site" evidence="5">
    <location>
        <position position="241"/>
    </location>
    <ligand>
        <name>S-adenosyl-L-methionine</name>
        <dbReference type="ChEBI" id="CHEBI:59789"/>
    </ligand>
</feature>
<dbReference type="InterPro" id="IPR023267">
    <property type="entry name" value="RCMT"/>
</dbReference>
<keyword evidence="1 5" id="KW-0489">Methyltransferase</keyword>
<dbReference type="Pfam" id="PF01189">
    <property type="entry name" value="Methyltr_RsmB-F"/>
    <property type="match status" value="1"/>
</dbReference>
<dbReference type="InterPro" id="IPR001678">
    <property type="entry name" value="MeTrfase_RsmB-F_NOP2_dom"/>
</dbReference>
<comment type="caution">
    <text evidence="5">Lacks conserved residue(s) required for the propagation of feature annotation.</text>
</comment>
<dbReference type="GO" id="GO:0003723">
    <property type="term" value="F:RNA binding"/>
    <property type="evidence" value="ECO:0007669"/>
    <property type="project" value="UniProtKB-UniRule"/>
</dbReference>
<dbReference type="EMBL" id="SWBR01000005">
    <property type="protein sequence ID" value="TKC05688.1"/>
    <property type="molecule type" value="Genomic_DNA"/>
</dbReference>
<name>A0A4U1CGC3_9SPHI</name>
<comment type="caution">
    <text evidence="7">The sequence shown here is derived from an EMBL/GenBank/DDBJ whole genome shotgun (WGS) entry which is preliminary data.</text>
</comment>
<reference evidence="7 8" key="1">
    <citation type="submission" date="2019-04" db="EMBL/GenBank/DDBJ databases">
        <title>Pedobacter sp. RP-3-22 sp. nov., isolated from Arctic soil.</title>
        <authorList>
            <person name="Dahal R.H."/>
            <person name="Kim D.-U."/>
        </authorList>
    </citation>
    <scope>NUCLEOTIDE SEQUENCE [LARGE SCALE GENOMIC DNA]</scope>
    <source>
        <strain evidence="7 8">RP-3-22</strain>
    </source>
</reference>
<keyword evidence="4 5" id="KW-0694">RNA-binding</keyword>
<feature type="binding site" evidence="5">
    <location>
        <position position="288"/>
    </location>
    <ligand>
        <name>S-adenosyl-L-methionine</name>
        <dbReference type="ChEBI" id="CHEBI:59789"/>
    </ligand>
</feature>
<keyword evidence="8" id="KW-1185">Reference proteome</keyword>
<dbReference type="GO" id="GO:0001510">
    <property type="term" value="P:RNA methylation"/>
    <property type="evidence" value="ECO:0007669"/>
    <property type="project" value="InterPro"/>
</dbReference>
<dbReference type="InterPro" id="IPR029063">
    <property type="entry name" value="SAM-dependent_MTases_sf"/>
</dbReference>
<comment type="similarity">
    <text evidence="5">Belongs to the class I-like SAM-binding methyltransferase superfamily. RsmB/NOP family.</text>
</comment>
<feature type="active site" description="Nucleophile" evidence="5">
    <location>
        <position position="341"/>
    </location>
</feature>